<evidence type="ECO:0000313" key="3">
    <source>
        <dbReference type="EMBL" id="TCJ12894.1"/>
    </source>
</evidence>
<dbReference type="EMBL" id="SJZB01000042">
    <property type="protein sequence ID" value="TCJ12894.1"/>
    <property type="molecule type" value="Genomic_DNA"/>
</dbReference>
<dbReference type="InterPro" id="IPR007837">
    <property type="entry name" value="DinB"/>
</dbReference>
<proteinExistence type="inferred from homology"/>
<evidence type="ECO:0000256" key="1">
    <source>
        <dbReference type="ARBA" id="ARBA00008635"/>
    </source>
</evidence>
<dbReference type="AlphaFoldDB" id="A0A4R1B475"/>
<dbReference type="RefSeq" id="WP_131447786.1">
    <property type="nucleotide sequence ID" value="NZ_SJZB01000042.1"/>
</dbReference>
<evidence type="ECO:0000313" key="4">
    <source>
        <dbReference type="Proteomes" id="UP000295443"/>
    </source>
</evidence>
<gene>
    <name evidence="3" type="ORF">EZJ19_11725</name>
</gene>
<dbReference type="GO" id="GO:0046872">
    <property type="term" value="F:metal ion binding"/>
    <property type="evidence" value="ECO:0007669"/>
    <property type="project" value="UniProtKB-KW"/>
</dbReference>
<dbReference type="PANTHER" id="PTHR37302">
    <property type="entry name" value="SLR1116 PROTEIN"/>
    <property type="match status" value="1"/>
</dbReference>
<evidence type="ECO:0008006" key="5">
    <source>
        <dbReference type="Google" id="ProtNLM"/>
    </source>
</evidence>
<accession>A0A4R1B475</accession>
<dbReference type="Proteomes" id="UP000295443">
    <property type="component" value="Unassembled WGS sequence"/>
</dbReference>
<comment type="caution">
    <text evidence="3">The sequence shown here is derived from an EMBL/GenBank/DDBJ whole genome shotgun (WGS) entry which is preliminary data.</text>
</comment>
<name>A0A4R1B475_9PROT</name>
<comment type="similarity">
    <text evidence="1">Belongs to the DinB family.</text>
</comment>
<dbReference type="OrthoDB" id="9807509at2"/>
<protein>
    <recommendedName>
        <fullName evidence="5">Damage-inducible protein DinB</fullName>
    </recommendedName>
</protein>
<evidence type="ECO:0000256" key="2">
    <source>
        <dbReference type="ARBA" id="ARBA00022723"/>
    </source>
</evidence>
<dbReference type="InterPro" id="IPR034660">
    <property type="entry name" value="DinB/YfiT-like"/>
</dbReference>
<sequence length="176" mass="20350">MYTWKSFFVVQADYQHWANEALFASLARLRPEILDADEGPALPSIHHDIEHMLAVGQLWFARLQDADAAALREAHHPIWRELLNAVRLETRRLEKWLEAQPDAFFDAEVSFTDADGRARVMWVRDVLNHLYTEFARLRGQIGAAAARLGAPRAELDYASYRREMVKLLQEARQAPR</sequence>
<keyword evidence="4" id="KW-1185">Reference proteome</keyword>
<dbReference type="Pfam" id="PF05163">
    <property type="entry name" value="DinB"/>
    <property type="match status" value="1"/>
</dbReference>
<organism evidence="3 4">
    <name type="scientific">Parasulfuritortus cantonensis</name>
    <dbReference type="NCBI Taxonomy" id="2528202"/>
    <lineage>
        <taxon>Bacteria</taxon>
        <taxon>Pseudomonadati</taxon>
        <taxon>Pseudomonadota</taxon>
        <taxon>Betaproteobacteria</taxon>
        <taxon>Nitrosomonadales</taxon>
        <taxon>Thiobacillaceae</taxon>
        <taxon>Parasulfuritortus</taxon>
    </lineage>
</organism>
<dbReference type="SUPFAM" id="SSF109854">
    <property type="entry name" value="DinB/YfiT-like putative metalloenzymes"/>
    <property type="match status" value="1"/>
</dbReference>
<dbReference type="PANTHER" id="PTHR37302:SF3">
    <property type="entry name" value="DAMAGE-INDUCIBLE PROTEIN DINB"/>
    <property type="match status" value="1"/>
</dbReference>
<dbReference type="Gene3D" id="1.20.120.450">
    <property type="entry name" value="dinb family like domain"/>
    <property type="match status" value="1"/>
</dbReference>
<reference evidence="3 4" key="1">
    <citation type="submission" date="2019-03" db="EMBL/GenBank/DDBJ databases">
        <title>Genome sequence of Thiobacillaceae bacterium LSR1, a sulfur-oxidizing bacterium isolated from freshwater sediment.</title>
        <authorList>
            <person name="Li S."/>
        </authorList>
    </citation>
    <scope>NUCLEOTIDE SEQUENCE [LARGE SCALE GENOMIC DNA]</scope>
    <source>
        <strain evidence="3 4">LSR1</strain>
    </source>
</reference>
<keyword evidence="2" id="KW-0479">Metal-binding</keyword>